<sequence length="230" mass="27470">MPNFLSDATIRRFLRARNWSTMKATKSLKEATSWRRQYKPEKIRWESIADSENEAKRAYIPDYLDKNRRMVFVTLPTIKTKTSEKDHLKYLVYNLENLLIYSEDAEEESVVWISDFQGWTISSTPFSLTRQSLHIIQQYYPGLIAVAILTNPPKFFESFWKIMKHFLEPRMNEKVKFVYNNNSESQKIMGDIFDLDKLEYIFGGRNTADFDINMYVERMKRRDQIRGAWT</sequence>
<evidence type="ECO:0000313" key="2">
    <source>
        <dbReference type="EMBL" id="CAD6272481.1"/>
    </source>
</evidence>
<dbReference type="PANTHER" id="PTHR45824:SF10">
    <property type="entry name" value="CRAL-TRIO DOMAIN-CONTAINING PROTEIN"/>
    <property type="match status" value="1"/>
</dbReference>
<dbReference type="InterPro" id="IPR036273">
    <property type="entry name" value="CRAL/TRIO_N_dom_sf"/>
</dbReference>
<dbReference type="GO" id="GO:0008526">
    <property type="term" value="F:phosphatidylinositol transfer activity"/>
    <property type="evidence" value="ECO:0007669"/>
    <property type="project" value="TreeGrafter"/>
</dbReference>
<dbReference type="SUPFAM" id="SSF52087">
    <property type="entry name" value="CRAL/TRIO domain"/>
    <property type="match status" value="1"/>
</dbReference>
<dbReference type="PROSITE" id="PS50191">
    <property type="entry name" value="CRAL_TRIO"/>
    <property type="match status" value="1"/>
</dbReference>
<dbReference type="InterPro" id="IPR036865">
    <property type="entry name" value="CRAL-TRIO_dom_sf"/>
</dbReference>
<dbReference type="SUPFAM" id="SSF46938">
    <property type="entry name" value="CRAL/TRIO N-terminal domain"/>
    <property type="match status" value="1"/>
</dbReference>
<dbReference type="InterPro" id="IPR001251">
    <property type="entry name" value="CRAL-TRIO_dom"/>
</dbReference>
<dbReference type="Proteomes" id="UP000604825">
    <property type="component" value="Unassembled WGS sequence"/>
</dbReference>
<keyword evidence="3" id="KW-1185">Reference proteome</keyword>
<protein>
    <recommendedName>
        <fullName evidence="1">CRAL-TRIO domain-containing protein</fullName>
    </recommendedName>
</protein>
<gene>
    <name evidence="2" type="ORF">NCGR_LOCUS55756</name>
</gene>
<dbReference type="Gene3D" id="3.40.525.10">
    <property type="entry name" value="CRAL-TRIO lipid binding domain"/>
    <property type="match status" value="1"/>
</dbReference>
<feature type="domain" description="CRAL-TRIO" evidence="1">
    <location>
        <begin position="47"/>
        <end position="210"/>
    </location>
</feature>
<proteinExistence type="predicted"/>
<dbReference type="EMBL" id="CAJGYO010000016">
    <property type="protein sequence ID" value="CAD6272481.1"/>
    <property type="molecule type" value="Genomic_DNA"/>
</dbReference>
<accession>A0A811RR09</accession>
<evidence type="ECO:0000259" key="1">
    <source>
        <dbReference type="PROSITE" id="PS50191"/>
    </source>
</evidence>
<reference evidence="2" key="1">
    <citation type="submission" date="2020-10" db="EMBL/GenBank/DDBJ databases">
        <authorList>
            <person name="Han B."/>
            <person name="Lu T."/>
            <person name="Zhao Q."/>
            <person name="Huang X."/>
            <person name="Zhao Y."/>
        </authorList>
    </citation>
    <scope>NUCLEOTIDE SEQUENCE</scope>
</reference>
<evidence type="ECO:0000313" key="3">
    <source>
        <dbReference type="Proteomes" id="UP000604825"/>
    </source>
</evidence>
<comment type="caution">
    <text evidence="2">The sequence shown here is derived from an EMBL/GenBank/DDBJ whole genome shotgun (WGS) entry which is preliminary data.</text>
</comment>
<dbReference type="OrthoDB" id="75724at2759"/>
<dbReference type="PANTHER" id="PTHR45824">
    <property type="entry name" value="GH16843P"/>
    <property type="match status" value="1"/>
</dbReference>
<name>A0A811RR09_9POAL</name>
<dbReference type="AlphaFoldDB" id="A0A811RR09"/>
<dbReference type="FunFam" id="3.40.525.10:FF:000024">
    <property type="entry name" value="Sec14p-like phosphatidylinositol transfer family protein"/>
    <property type="match status" value="1"/>
</dbReference>
<organism evidence="2 3">
    <name type="scientific">Miscanthus lutarioriparius</name>
    <dbReference type="NCBI Taxonomy" id="422564"/>
    <lineage>
        <taxon>Eukaryota</taxon>
        <taxon>Viridiplantae</taxon>
        <taxon>Streptophyta</taxon>
        <taxon>Embryophyta</taxon>
        <taxon>Tracheophyta</taxon>
        <taxon>Spermatophyta</taxon>
        <taxon>Magnoliopsida</taxon>
        <taxon>Liliopsida</taxon>
        <taxon>Poales</taxon>
        <taxon>Poaceae</taxon>
        <taxon>PACMAD clade</taxon>
        <taxon>Panicoideae</taxon>
        <taxon>Andropogonodae</taxon>
        <taxon>Andropogoneae</taxon>
        <taxon>Saccharinae</taxon>
        <taxon>Miscanthus</taxon>
    </lineage>
</organism>
<dbReference type="SMART" id="SM00516">
    <property type="entry name" value="SEC14"/>
    <property type="match status" value="1"/>
</dbReference>
<dbReference type="CDD" id="cd00170">
    <property type="entry name" value="SEC14"/>
    <property type="match status" value="1"/>
</dbReference>
<dbReference type="InterPro" id="IPR052578">
    <property type="entry name" value="PI_Transfer_CRAL-TRIO"/>
</dbReference>
<dbReference type="Pfam" id="PF00650">
    <property type="entry name" value="CRAL_TRIO"/>
    <property type="match status" value="1"/>
</dbReference>